<dbReference type="AlphaFoldDB" id="A0A1E2SJQ5"/>
<protein>
    <submittedName>
        <fullName evidence="2">Uncharacterized protein</fullName>
    </submittedName>
</protein>
<evidence type="ECO:0000313" key="3">
    <source>
        <dbReference type="Proteomes" id="UP000094426"/>
    </source>
</evidence>
<reference evidence="2 3" key="1">
    <citation type="submission" date="2015-11" db="EMBL/GenBank/DDBJ databases">
        <authorList>
            <person name="Zhang Y."/>
            <person name="Guo Z."/>
        </authorList>
    </citation>
    <scope>NUCLEOTIDE SEQUENCE [LARGE SCALE GENOMIC DNA]</scope>
    <source>
        <strain evidence="3">gdw1</strain>
    </source>
</reference>
<organism evidence="2 3">
    <name type="scientific">Leifsonia xyli subsp. xyli</name>
    <dbReference type="NCBI Taxonomy" id="59736"/>
    <lineage>
        <taxon>Bacteria</taxon>
        <taxon>Bacillati</taxon>
        <taxon>Actinomycetota</taxon>
        <taxon>Actinomycetes</taxon>
        <taxon>Micrococcales</taxon>
        <taxon>Microbacteriaceae</taxon>
        <taxon>Leifsonia</taxon>
    </lineage>
</organism>
<dbReference type="Proteomes" id="UP000094426">
    <property type="component" value="Unassembled WGS sequence"/>
</dbReference>
<sequence>MNRRTVFLTGVFLTAVVLAFTAAVTGLTLLHLLGTVTAIGVFAAACWAHDTHTGTREEGRR</sequence>
<comment type="caution">
    <text evidence="2">The sequence shown here is derived from an EMBL/GenBank/DDBJ whole genome shotgun (WGS) entry which is preliminary data.</text>
</comment>
<keyword evidence="1" id="KW-1133">Transmembrane helix</keyword>
<gene>
    <name evidence="2" type="ORF">ATY41_02830</name>
</gene>
<keyword evidence="1" id="KW-0472">Membrane</keyword>
<dbReference type="EMBL" id="LNZG01000023">
    <property type="protein sequence ID" value="ODA89993.1"/>
    <property type="molecule type" value="Genomic_DNA"/>
</dbReference>
<feature type="transmembrane region" description="Helical" evidence="1">
    <location>
        <begin position="29"/>
        <end position="48"/>
    </location>
</feature>
<name>A0A1E2SJQ5_LEIXY</name>
<evidence type="ECO:0000313" key="2">
    <source>
        <dbReference type="EMBL" id="ODA89993.1"/>
    </source>
</evidence>
<proteinExistence type="predicted"/>
<evidence type="ECO:0000256" key="1">
    <source>
        <dbReference type="SAM" id="Phobius"/>
    </source>
</evidence>
<keyword evidence="1" id="KW-0812">Transmembrane</keyword>
<accession>A0A1E2SJQ5</accession>